<evidence type="ECO:0000256" key="1">
    <source>
        <dbReference type="ARBA" id="ARBA00004651"/>
    </source>
</evidence>
<dbReference type="PIRSF" id="PIRSF004810">
    <property type="entry name" value="ChrA"/>
    <property type="match status" value="1"/>
</dbReference>
<dbReference type="InterPro" id="IPR003370">
    <property type="entry name" value="Chromate_transpt"/>
</dbReference>
<feature type="transmembrane region" description="Helical" evidence="7">
    <location>
        <begin position="112"/>
        <end position="135"/>
    </location>
</feature>
<feature type="transmembrane region" description="Helical" evidence="7">
    <location>
        <begin position="336"/>
        <end position="353"/>
    </location>
</feature>
<evidence type="ECO:0000256" key="3">
    <source>
        <dbReference type="ARBA" id="ARBA00022475"/>
    </source>
</evidence>
<feature type="transmembrane region" description="Helical" evidence="7">
    <location>
        <begin position="147"/>
        <end position="178"/>
    </location>
</feature>
<dbReference type="AlphaFoldDB" id="A0A0K6GWA4"/>
<evidence type="ECO:0000313" key="9">
    <source>
        <dbReference type="Proteomes" id="UP000243535"/>
    </source>
</evidence>
<evidence type="ECO:0000256" key="4">
    <source>
        <dbReference type="ARBA" id="ARBA00022692"/>
    </source>
</evidence>
<dbReference type="STRING" id="375574.GCA_001418035_01302"/>
<feature type="transmembrane region" description="Helical" evidence="7">
    <location>
        <begin position="203"/>
        <end position="221"/>
    </location>
</feature>
<dbReference type="PANTHER" id="PTHR33567">
    <property type="entry name" value="CHROMATE ION TRANSPORTER (EUROFUNG)"/>
    <property type="match status" value="1"/>
</dbReference>
<feature type="transmembrane region" description="Helical" evidence="7">
    <location>
        <begin position="233"/>
        <end position="252"/>
    </location>
</feature>
<dbReference type="GO" id="GO:0005886">
    <property type="term" value="C:plasma membrane"/>
    <property type="evidence" value="ECO:0007669"/>
    <property type="project" value="UniProtKB-SubCell"/>
</dbReference>
<dbReference type="Pfam" id="PF02417">
    <property type="entry name" value="Chromate_transp"/>
    <property type="match status" value="2"/>
</dbReference>
<feature type="transmembrane region" description="Helical" evidence="7">
    <location>
        <begin position="272"/>
        <end position="291"/>
    </location>
</feature>
<dbReference type="EMBL" id="CYHA01000002">
    <property type="protein sequence ID" value="CUA82894.1"/>
    <property type="molecule type" value="Genomic_DNA"/>
</dbReference>
<feature type="transmembrane region" description="Helical" evidence="7">
    <location>
        <begin position="82"/>
        <end position="106"/>
    </location>
</feature>
<name>A0A0K6GWA4_9NEIS</name>
<evidence type="ECO:0000256" key="2">
    <source>
        <dbReference type="ARBA" id="ARBA00005262"/>
    </source>
</evidence>
<comment type="subcellular location">
    <subcellularLocation>
        <location evidence="1">Cell membrane</location>
        <topology evidence="1">Multi-pass membrane protein</topology>
    </subcellularLocation>
</comment>
<reference evidence="9" key="1">
    <citation type="submission" date="2015-08" db="EMBL/GenBank/DDBJ databases">
        <authorList>
            <person name="Varghese N."/>
        </authorList>
    </citation>
    <scope>NUCLEOTIDE SEQUENCE [LARGE SCALE GENOMIC DNA]</scope>
    <source>
        <strain evidence="9">DSM 17901</strain>
    </source>
</reference>
<gene>
    <name evidence="8" type="ORF">Ga0061063_1511</name>
</gene>
<organism evidence="8 9">
    <name type="scientific">Gulbenkiania indica</name>
    <dbReference type="NCBI Taxonomy" id="375574"/>
    <lineage>
        <taxon>Bacteria</taxon>
        <taxon>Pseudomonadati</taxon>
        <taxon>Pseudomonadota</taxon>
        <taxon>Betaproteobacteria</taxon>
        <taxon>Neisseriales</taxon>
        <taxon>Chromobacteriaceae</taxon>
        <taxon>Gulbenkiania</taxon>
    </lineage>
</organism>
<dbReference type="PANTHER" id="PTHR33567:SF3">
    <property type="entry name" value="CHROMATE ION TRANSPORTER (EUROFUNG)"/>
    <property type="match status" value="1"/>
</dbReference>
<evidence type="ECO:0000256" key="5">
    <source>
        <dbReference type="ARBA" id="ARBA00022989"/>
    </source>
</evidence>
<keyword evidence="9" id="KW-1185">Reference proteome</keyword>
<dbReference type="NCBIfam" id="TIGR00937">
    <property type="entry name" value="2A51"/>
    <property type="match status" value="1"/>
</dbReference>
<keyword evidence="3" id="KW-1003">Cell membrane</keyword>
<feature type="transmembrane region" description="Helical" evidence="7">
    <location>
        <begin position="12"/>
        <end position="36"/>
    </location>
</feature>
<evidence type="ECO:0000256" key="7">
    <source>
        <dbReference type="SAM" id="Phobius"/>
    </source>
</evidence>
<comment type="similarity">
    <text evidence="2">Belongs to the chromate ion transporter (CHR) (TC 2.A.51) family.</text>
</comment>
<feature type="transmembrane region" description="Helical" evidence="7">
    <location>
        <begin position="303"/>
        <end position="324"/>
    </location>
</feature>
<sequence>MPVTSLRLTEAAHVFWVFLRLGLTSFGGPVAHLGYFHDTFVLRRRWLSATAYADLVALCQFLPGPASSQVGMGIGLQRAGHAGALAAWLGFTLPSAVLMIVAAVGLARYGALLPAGLLQGLKLAAVAVVAQAVWGMASSLCRTRLQWLLMAGTASVVLLLPGAITQLLALTAAGVIGWHELQAPLPPVEAEAPGHAFSRRGGAGWLLGLGLLLMGLPLWAHGSGNPAVAVFDAFFRTGSLVFGGGHVVLPLLEAEVVRPGWVGSTPFLAGYSLAQAVPGPLFTFAAFLGAAMPEPLGGWQGGILCLVAIFLPSFMLVAGVWPFWARLRGRKDVRAVLGGVNAAVVGLLVAALYQPVWIGAVHQAADFVVVLLAGVLLMVLRWPAWSVVGLAGLTGWLAGLF</sequence>
<dbReference type="Proteomes" id="UP000243535">
    <property type="component" value="Unassembled WGS sequence"/>
</dbReference>
<keyword evidence="5 7" id="KW-1133">Transmembrane helix</keyword>
<accession>A0A0K6GWA4</accession>
<dbReference type="InterPro" id="IPR014047">
    <property type="entry name" value="Chr_Tranpt_l_chain"/>
</dbReference>
<dbReference type="GO" id="GO:0015109">
    <property type="term" value="F:chromate transmembrane transporter activity"/>
    <property type="evidence" value="ECO:0007669"/>
    <property type="project" value="InterPro"/>
</dbReference>
<proteinExistence type="inferred from homology"/>
<evidence type="ECO:0000256" key="6">
    <source>
        <dbReference type="ARBA" id="ARBA00023136"/>
    </source>
</evidence>
<protein>
    <submittedName>
        <fullName evidence="8">Chromate transporter, chromate ion transporter (CHR) family</fullName>
    </submittedName>
</protein>
<keyword evidence="4 7" id="KW-0812">Transmembrane</keyword>
<evidence type="ECO:0000313" key="8">
    <source>
        <dbReference type="EMBL" id="CUA82894.1"/>
    </source>
</evidence>
<dbReference type="OrthoDB" id="8969999at2"/>
<keyword evidence="6 7" id="KW-0472">Membrane</keyword>